<gene>
    <name evidence="3" type="primary">CCDC163</name>
</gene>
<feature type="region of interest" description="Disordered" evidence="2">
    <location>
        <begin position="256"/>
        <end position="336"/>
    </location>
</feature>
<evidence type="ECO:0000256" key="1">
    <source>
        <dbReference type="SAM" id="Coils"/>
    </source>
</evidence>
<dbReference type="GeneTree" id="ENSGT00940000163965"/>
<dbReference type="GeneID" id="100914827"/>
<dbReference type="RefSeq" id="XP_031825080.1">
    <property type="nucleotide sequence ID" value="XM_031969220.1"/>
</dbReference>
<name>G3VZH6_SARHA</name>
<reference evidence="3" key="2">
    <citation type="submission" date="2025-08" db="UniProtKB">
        <authorList>
            <consortium name="Ensembl"/>
        </authorList>
    </citation>
    <scope>IDENTIFICATION</scope>
</reference>
<dbReference type="AlphaFoldDB" id="G3VZH6"/>
<dbReference type="InParanoid" id="G3VZH6"/>
<dbReference type="CTD" id="126661"/>
<protein>
    <submittedName>
        <fullName evidence="3">CCDC163 homolog</fullName>
    </submittedName>
</protein>
<dbReference type="Ensembl" id="ENSSHAT00000008652.2">
    <property type="protein sequence ID" value="ENSSHAP00000008581.2"/>
    <property type="gene ID" value="ENSSHAG00000007432.2"/>
</dbReference>
<proteinExistence type="predicted"/>
<organism evidence="3 4">
    <name type="scientific">Sarcophilus harrisii</name>
    <name type="common">Tasmanian devil</name>
    <name type="synonym">Sarcophilus laniarius</name>
    <dbReference type="NCBI Taxonomy" id="9305"/>
    <lineage>
        <taxon>Eukaryota</taxon>
        <taxon>Metazoa</taxon>
        <taxon>Chordata</taxon>
        <taxon>Craniata</taxon>
        <taxon>Vertebrata</taxon>
        <taxon>Euteleostomi</taxon>
        <taxon>Mammalia</taxon>
        <taxon>Metatheria</taxon>
        <taxon>Dasyuromorphia</taxon>
        <taxon>Dasyuridae</taxon>
        <taxon>Sarcophilus</taxon>
    </lineage>
</organism>
<sequence length="336" mass="37475">MVPTVLAQPSPSQQRLCPLGVSSPGDSSLAPSGSWVPHSNSQGEPPRQVWTLEPTPEGQAWDDACFSLSLWDEIATLRNQLRTQAQVTVLMSQAVQGLMEDRERQRCQIDELEEELGRLRGAPEGRARLEQRVEDLNSELQSLRRQLQARPGEAGVTALLRQELQNDRQLLWEEYEVVRGELKLLRDQLGQQQELLLRQMAEARQAQGRSWKVLEQVQSDQESHSRVVDAARVEARDVRQEINLLRAMVCSLQAQIRGEPPPRPDSAISSSDLSLLDSDSSWDIPSRDPAMPAEPHSNTESSTESGPETSASRPPVKSPQTSDRLNKAPKLLLGDL</sequence>
<feature type="compositionally biased region" description="Polar residues" evidence="2">
    <location>
        <begin position="24"/>
        <end position="43"/>
    </location>
</feature>
<feature type="coiled-coil region" evidence="1">
    <location>
        <begin position="186"/>
        <end position="248"/>
    </location>
</feature>
<evidence type="ECO:0000313" key="4">
    <source>
        <dbReference type="Proteomes" id="UP000007648"/>
    </source>
</evidence>
<dbReference type="HOGENOM" id="CLU_072820_0_0_1"/>
<dbReference type="InterPro" id="IPR039284">
    <property type="entry name" value="CCDC159/163"/>
</dbReference>
<reference evidence="3" key="3">
    <citation type="submission" date="2025-09" db="UniProtKB">
        <authorList>
            <consortium name="Ensembl"/>
        </authorList>
    </citation>
    <scope>IDENTIFICATION</scope>
</reference>
<feature type="compositionally biased region" description="Low complexity" evidence="2">
    <location>
        <begin position="298"/>
        <end position="312"/>
    </location>
</feature>
<keyword evidence="1" id="KW-0175">Coiled coil</keyword>
<feature type="compositionally biased region" description="Low complexity" evidence="2">
    <location>
        <begin position="269"/>
        <end position="281"/>
    </location>
</feature>
<evidence type="ECO:0000256" key="2">
    <source>
        <dbReference type="SAM" id="MobiDB-lite"/>
    </source>
</evidence>
<feature type="coiled-coil region" evidence="1">
    <location>
        <begin position="95"/>
        <end position="150"/>
    </location>
</feature>
<dbReference type="PANTHER" id="PTHR34533">
    <property type="entry name" value="TRANSMEMBRANE PROTEIN CCDC163"/>
    <property type="match status" value="1"/>
</dbReference>
<feature type="region of interest" description="Disordered" evidence="2">
    <location>
        <begin position="1"/>
        <end position="50"/>
    </location>
</feature>
<evidence type="ECO:0000313" key="3">
    <source>
        <dbReference type="Ensembl" id="ENSSHAP00000008581.2"/>
    </source>
</evidence>
<dbReference type="Proteomes" id="UP000007648">
    <property type="component" value="Unassembled WGS sequence"/>
</dbReference>
<keyword evidence="4" id="KW-1185">Reference proteome</keyword>
<reference evidence="3 4" key="1">
    <citation type="journal article" date="2011" name="Proc. Natl. Acad. Sci. U.S.A.">
        <title>Genetic diversity and population structure of the endangered marsupial Sarcophilus harrisii (Tasmanian devil).</title>
        <authorList>
            <person name="Miller W."/>
            <person name="Hayes V.M."/>
            <person name="Ratan A."/>
            <person name="Petersen D.C."/>
            <person name="Wittekindt N.E."/>
            <person name="Miller J."/>
            <person name="Walenz B."/>
            <person name="Knight J."/>
            <person name="Qi J."/>
            <person name="Zhao F."/>
            <person name="Wang Q."/>
            <person name="Bedoya-Reina O.C."/>
            <person name="Katiyar N."/>
            <person name="Tomsho L.P."/>
            <person name="Kasson L.M."/>
            <person name="Hardie R.A."/>
            <person name="Woodbridge P."/>
            <person name="Tindall E.A."/>
            <person name="Bertelsen M.F."/>
            <person name="Dixon D."/>
            <person name="Pyecroft S."/>
            <person name="Helgen K.M."/>
            <person name="Lesk A.M."/>
            <person name="Pringle T.H."/>
            <person name="Patterson N."/>
            <person name="Zhang Y."/>
            <person name="Kreiss A."/>
            <person name="Woods G.M."/>
            <person name="Jones M.E."/>
            <person name="Schuster S.C."/>
        </authorList>
    </citation>
    <scope>NUCLEOTIDE SEQUENCE [LARGE SCALE GENOMIC DNA]</scope>
</reference>
<accession>G3VZH6</accession>
<dbReference type="PANTHER" id="PTHR34533:SF2">
    <property type="entry name" value="COILED-COIL DOMAIN CONTAINING 163"/>
    <property type="match status" value="1"/>
</dbReference>